<dbReference type="CDD" id="cd11529">
    <property type="entry name" value="NTP-PPase_MazG_Cterm"/>
    <property type="match status" value="1"/>
</dbReference>
<evidence type="ECO:0000259" key="6">
    <source>
        <dbReference type="Pfam" id="PF03819"/>
    </source>
</evidence>
<sequence length="271" mass="31053">MAEPRYTLGDLQTLMQRLRDPKDGCPWDRAQSFDSIVPHTLEEAYELVDAIAQKDMQHIKEELGDVLFQVIFYSQLAEEQQAFSLDEVIHDLTVKLIRRHPHVFPSGDLHSRAGQQNTPSQQVKQNWEAIKQQERQQKQQHGLLADVPLALPALNRASKLQKRAAKVGFDWDDINKVIEKLHEELAELEQAQQVGDRAEIEAELGDILFCCVNLARHLDVSPESALRATNQKFERRFGYIEQQLQAREQNIADAELAALEALWLEAKRHLG</sequence>
<reference evidence="7 8" key="1">
    <citation type="submission" date="2022-12" db="EMBL/GenBank/DDBJ databases">
        <title>Dasania phycosphaerae sp. nov., isolated from particulate material of the south coast of Korea.</title>
        <authorList>
            <person name="Jiang Y."/>
        </authorList>
    </citation>
    <scope>NUCLEOTIDE SEQUENCE [LARGE SCALE GENOMIC DNA]</scope>
    <source>
        <strain evidence="7 8">GY-19</strain>
    </source>
</reference>
<dbReference type="GO" id="GO:0046081">
    <property type="term" value="P:dUTP catabolic process"/>
    <property type="evidence" value="ECO:0007669"/>
    <property type="project" value="TreeGrafter"/>
</dbReference>
<comment type="caution">
    <text evidence="7">The sequence shown here is derived from an EMBL/GenBank/DDBJ whole genome shotgun (WGS) entry which is preliminary data.</text>
</comment>
<dbReference type="SUPFAM" id="SSF101386">
    <property type="entry name" value="all-alpha NTP pyrophosphatases"/>
    <property type="match status" value="2"/>
</dbReference>
<dbReference type="GO" id="GO:0046061">
    <property type="term" value="P:dATP catabolic process"/>
    <property type="evidence" value="ECO:0007669"/>
    <property type="project" value="TreeGrafter"/>
</dbReference>
<dbReference type="PANTHER" id="PTHR30522">
    <property type="entry name" value="NUCLEOSIDE TRIPHOSPHATE PYROPHOSPHOHYDROLASE"/>
    <property type="match status" value="1"/>
</dbReference>
<organism evidence="7 8">
    <name type="scientific">Dasania phycosphaerae</name>
    <dbReference type="NCBI Taxonomy" id="2950436"/>
    <lineage>
        <taxon>Bacteria</taxon>
        <taxon>Pseudomonadati</taxon>
        <taxon>Pseudomonadota</taxon>
        <taxon>Gammaproteobacteria</taxon>
        <taxon>Cellvibrionales</taxon>
        <taxon>Spongiibacteraceae</taxon>
        <taxon>Dasania</taxon>
    </lineage>
</organism>
<name>A0A9J6RMP5_9GAMM</name>
<dbReference type="FunFam" id="1.10.287.1080:FF:000003">
    <property type="entry name" value="Nucleoside triphosphate pyrophosphohydrolase"/>
    <property type="match status" value="1"/>
</dbReference>
<dbReference type="GO" id="GO:0006950">
    <property type="term" value="P:response to stress"/>
    <property type="evidence" value="ECO:0007669"/>
    <property type="project" value="UniProtKB-ARBA"/>
</dbReference>
<dbReference type="InterPro" id="IPR048015">
    <property type="entry name" value="NTP-PPase_MazG-like_N"/>
</dbReference>
<dbReference type="GO" id="GO:0046052">
    <property type="term" value="P:UTP catabolic process"/>
    <property type="evidence" value="ECO:0007669"/>
    <property type="project" value="TreeGrafter"/>
</dbReference>
<protein>
    <recommendedName>
        <fullName evidence="4">Nucleoside triphosphate pyrophosphohydrolase</fullName>
        <ecNumber evidence="3">3.6.1.8</ecNumber>
    </recommendedName>
</protein>
<dbReference type="EMBL" id="JAPTGG010000008">
    <property type="protein sequence ID" value="MCZ0865748.1"/>
    <property type="molecule type" value="Genomic_DNA"/>
</dbReference>
<dbReference type="GO" id="GO:0006203">
    <property type="term" value="P:dGTP catabolic process"/>
    <property type="evidence" value="ECO:0007669"/>
    <property type="project" value="TreeGrafter"/>
</dbReference>
<dbReference type="RefSeq" id="WP_258331888.1">
    <property type="nucleotide sequence ID" value="NZ_JAPTGG010000008.1"/>
</dbReference>
<dbReference type="GO" id="GO:0046047">
    <property type="term" value="P:TTP catabolic process"/>
    <property type="evidence" value="ECO:0007669"/>
    <property type="project" value="TreeGrafter"/>
</dbReference>
<dbReference type="Proteomes" id="UP001069090">
    <property type="component" value="Unassembled WGS sequence"/>
</dbReference>
<feature type="coiled-coil region" evidence="5">
    <location>
        <begin position="171"/>
        <end position="201"/>
    </location>
</feature>
<keyword evidence="8" id="KW-1185">Reference proteome</keyword>
<dbReference type="AlphaFoldDB" id="A0A9J6RMP5"/>
<keyword evidence="7" id="KW-0378">Hydrolase</keyword>
<dbReference type="EC" id="3.6.1.8" evidence="3"/>
<comment type="similarity">
    <text evidence="2">Belongs to the nucleoside triphosphate pyrophosphohydrolase family.</text>
</comment>
<dbReference type="InterPro" id="IPR011551">
    <property type="entry name" value="NTP_PyrPHydrolase_MazG"/>
</dbReference>
<feature type="domain" description="NTP pyrophosphohydrolase MazG-like" evidence="6">
    <location>
        <begin position="177"/>
        <end position="236"/>
    </location>
</feature>
<dbReference type="Gene3D" id="1.10.287.1080">
    <property type="entry name" value="MazG-like"/>
    <property type="match status" value="2"/>
</dbReference>
<dbReference type="CDD" id="cd11528">
    <property type="entry name" value="NTP-PPase_MazG_Nterm"/>
    <property type="match status" value="1"/>
</dbReference>
<evidence type="ECO:0000256" key="3">
    <source>
        <dbReference type="ARBA" id="ARBA00066372"/>
    </source>
</evidence>
<dbReference type="PANTHER" id="PTHR30522:SF0">
    <property type="entry name" value="NUCLEOSIDE TRIPHOSPHATE PYROPHOSPHOHYDROLASE"/>
    <property type="match status" value="1"/>
</dbReference>
<evidence type="ECO:0000256" key="1">
    <source>
        <dbReference type="ARBA" id="ARBA00052141"/>
    </source>
</evidence>
<dbReference type="GO" id="GO:0046076">
    <property type="term" value="P:dTTP catabolic process"/>
    <property type="evidence" value="ECO:0007669"/>
    <property type="project" value="TreeGrafter"/>
</dbReference>
<keyword evidence="5" id="KW-0175">Coiled coil</keyword>
<dbReference type="NCBIfam" id="TIGR00444">
    <property type="entry name" value="mazG"/>
    <property type="match status" value="1"/>
</dbReference>
<evidence type="ECO:0000256" key="5">
    <source>
        <dbReference type="SAM" id="Coils"/>
    </source>
</evidence>
<accession>A0A9J6RMP5</accession>
<evidence type="ECO:0000256" key="4">
    <source>
        <dbReference type="ARBA" id="ARBA00074799"/>
    </source>
</evidence>
<dbReference type="GO" id="GO:0047693">
    <property type="term" value="F:ATP diphosphatase activity"/>
    <property type="evidence" value="ECO:0007669"/>
    <property type="project" value="UniProtKB-EC"/>
</dbReference>
<dbReference type="FunFam" id="1.10.287.1080:FF:000001">
    <property type="entry name" value="Nucleoside triphosphate pyrophosphohydrolase"/>
    <property type="match status" value="1"/>
</dbReference>
<dbReference type="NCBIfam" id="NF007113">
    <property type="entry name" value="PRK09562.1"/>
    <property type="match status" value="1"/>
</dbReference>
<dbReference type="InterPro" id="IPR004518">
    <property type="entry name" value="MazG-like_dom"/>
</dbReference>
<evidence type="ECO:0000313" key="7">
    <source>
        <dbReference type="EMBL" id="MCZ0865748.1"/>
    </source>
</evidence>
<proteinExistence type="inferred from homology"/>
<dbReference type="InterPro" id="IPR048011">
    <property type="entry name" value="NTP-PPase_MazG-like_C"/>
</dbReference>
<dbReference type="Pfam" id="PF03819">
    <property type="entry name" value="MazG"/>
    <property type="match status" value="2"/>
</dbReference>
<comment type="catalytic activity">
    <reaction evidence="1">
        <text>ATP + H2O = AMP + diphosphate + H(+)</text>
        <dbReference type="Rhea" id="RHEA:14245"/>
        <dbReference type="ChEBI" id="CHEBI:15377"/>
        <dbReference type="ChEBI" id="CHEBI:15378"/>
        <dbReference type="ChEBI" id="CHEBI:30616"/>
        <dbReference type="ChEBI" id="CHEBI:33019"/>
        <dbReference type="ChEBI" id="CHEBI:456215"/>
        <dbReference type="EC" id="3.6.1.8"/>
    </reaction>
</comment>
<feature type="domain" description="NTP pyrophosphohydrolase MazG-like" evidence="6">
    <location>
        <begin position="31"/>
        <end position="104"/>
    </location>
</feature>
<evidence type="ECO:0000313" key="8">
    <source>
        <dbReference type="Proteomes" id="UP001069090"/>
    </source>
</evidence>
<evidence type="ECO:0000256" key="2">
    <source>
        <dbReference type="ARBA" id="ARBA00061115"/>
    </source>
</evidence>
<gene>
    <name evidence="7" type="primary">mazG</name>
    <name evidence="7" type="ORF">O0V09_11075</name>
</gene>